<evidence type="ECO:0000256" key="1">
    <source>
        <dbReference type="SAM" id="SignalP"/>
    </source>
</evidence>
<proteinExistence type="predicted"/>
<name>A0A9P1IBN3_9PELO</name>
<dbReference type="PANTHER" id="PTHR47629">
    <property type="entry name" value="C-TYPE LECTIN-RELATED"/>
    <property type="match status" value="1"/>
</dbReference>
<protein>
    <recommendedName>
        <fullName evidence="2">PAN-3 domain-containing protein</fullName>
    </recommendedName>
</protein>
<evidence type="ECO:0000313" key="4">
    <source>
        <dbReference type="Proteomes" id="UP001152747"/>
    </source>
</evidence>
<dbReference type="SMART" id="SM00605">
    <property type="entry name" value="CW"/>
    <property type="match status" value="1"/>
</dbReference>
<dbReference type="EMBL" id="CANHGI010000002">
    <property type="protein sequence ID" value="CAI5442922.1"/>
    <property type="molecule type" value="Genomic_DNA"/>
</dbReference>
<organism evidence="3 4">
    <name type="scientific">Caenorhabditis angaria</name>
    <dbReference type="NCBI Taxonomy" id="860376"/>
    <lineage>
        <taxon>Eukaryota</taxon>
        <taxon>Metazoa</taxon>
        <taxon>Ecdysozoa</taxon>
        <taxon>Nematoda</taxon>
        <taxon>Chromadorea</taxon>
        <taxon>Rhabditida</taxon>
        <taxon>Rhabditina</taxon>
        <taxon>Rhabditomorpha</taxon>
        <taxon>Rhabditoidea</taxon>
        <taxon>Rhabditidae</taxon>
        <taxon>Peloderinae</taxon>
        <taxon>Caenorhabditis</taxon>
    </lineage>
</organism>
<dbReference type="OrthoDB" id="441660at2759"/>
<dbReference type="InterPro" id="IPR006583">
    <property type="entry name" value="PAN-3_domain"/>
</dbReference>
<accession>A0A9P1IBN3</accession>
<evidence type="ECO:0000259" key="2">
    <source>
        <dbReference type="SMART" id="SM00605"/>
    </source>
</evidence>
<dbReference type="Proteomes" id="UP001152747">
    <property type="component" value="Unassembled WGS sequence"/>
</dbReference>
<reference evidence="3" key="1">
    <citation type="submission" date="2022-11" db="EMBL/GenBank/DDBJ databases">
        <authorList>
            <person name="Kikuchi T."/>
        </authorList>
    </citation>
    <scope>NUCLEOTIDE SEQUENCE</scope>
    <source>
        <strain evidence="3">PS1010</strain>
    </source>
</reference>
<sequence length="284" mass="32246">MLLFLSAFLVIPIIQSVFVLIPGRPTAFIASTILDGTFDNYTNCTETCLGIDDCSAIYYNSTNLTCIRYDYGNLFSVSKIYDYPVTEFFAFKTNTTTCSISPETVYYSRNVSYTDVGTNWEVEGICPTNWLFAQREKYAWCIRLFYEDNLTLDEINKFCADKKNGATISGIGSQRELSYVVQQALDHLSGLTNIYITIDGKLNDSCTILNYGTCKFSTDYTLYDKYIVDSSFYRWKGDNSKSNMKINGSLNRCIRLDANLGSVDHFPCDTGYKLYPCGKLARYL</sequence>
<comment type="caution">
    <text evidence="3">The sequence shown here is derived from an EMBL/GenBank/DDBJ whole genome shotgun (WGS) entry which is preliminary data.</text>
</comment>
<keyword evidence="1" id="KW-0732">Signal</keyword>
<feature type="domain" description="PAN-3" evidence="2">
    <location>
        <begin position="1"/>
        <end position="128"/>
    </location>
</feature>
<dbReference type="InterPro" id="IPR016187">
    <property type="entry name" value="CTDL_fold"/>
</dbReference>
<evidence type="ECO:0000313" key="3">
    <source>
        <dbReference type="EMBL" id="CAI5442922.1"/>
    </source>
</evidence>
<dbReference type="SUPFAM" id="SSF56436">
    <property type="entry name" value="C-type lectin-like"/>
    <property type="match status" value="1"/>
</dbReference>
<keyword evidence="4" id="KW-1185">Reference proteome</keyword>
<feature type="chain" id="PRO_5040515760" description="PAN-3 domain-containing protein" evidence="1">
    <location>
        <begin position="17"/>
        <end position="284"/>
    </location>
</feature>
<dbReference type="Pfam" id="PF08277">
    <property type="entry name" value="PAN_3"/>
    <property type="match status" value="1"/>
</dbReference>
<feature type="signal peptide" evidence="1">
    <location>
        <begin position="1"/>
        <end position="16"/>
    </location>
</feature>
<gene>
    <name evidence="3" type="ORF">CAMP_LOCUS5559</name>
</gene>
<dbReference type="AlphaFoldDB" id="A0A9P1IBN3"/>